<evidence type="ECO:0000313" key="7">
    <source>
        <dbReference type="EMBL" id="KAB2333917.1"/>
    </source>
</evidence>
<gene>
    <name evidence="7" type="ORF">F7732_07490</name>
</gene>
<dbReference type="RefSeq" id="WP_151573284.1">
    <property type="nucleotide sequence ID" value="NZ_WBOT01000002.1"/>
</dbReference>
<feature type="transmembrane region" description="Helical" evidence="6">
    <location>
        <begin position="128"/>
        <end position="151"/>
    </location>
</feature>
<dbReference type="NCBIfam" id="NF037997">
    <property type="entry name" value="Na_Pi_symport"/>
    <property type="match status" value="1"/>
</dbReference>
<feature type="transmembrane region" description="Helical" evidence="6">
    <location>
        <begin position="100"/>
        <end position="121"/>
    </location>
</feature>
<reference evidence="7 8" key="1">
    <citation type="journal article" date="2014" name="Arch. Microbiol.">
        <title>Bacillus mesophilum sp. nov., strain IITR-54T, a novel 4-chlorobiphenyl dechlorinating bacterium.</title>
        <authorList>
            <person name="Manickam N."/>
            <person name="Singh N.K."/>
            <person name="Bajaj A."/>
            <person name="Kumar R.M."/>
            <person name="Kaur G."/>
            <person name="Kaur N."/>
            <person name="Bala M."/>
            <person name="Kumar A."/>
            <person name="Mayilraj S."/>
        </authorList>
    </citation>
    <scope>NUCLEOTIDE SEQUENCE [LARGE SCALE GENOMIC DNA]</scope>
    <source>
        <strain evidence="7 8">IITR-54</strain>
    </source>
</reference>
<evidence type="ECO:0000256" key="2">
    <source>
        <dbReference type="ARBA" id="ARBA00022475"/>
    </source>
</evidence>
<dbReference type="InterPro" id="IPR004633">
    <property type="entry name" value="NaPi_cotrn-rel/YqeW-like"/>
</dbReference>
<keyword evidence="2" id="KW-1003">Cell membrane</keyword>
<name>A0A7V7UZ45_9BACI</name>
<feature type="transmembrane region" description="Helical" evidence="6">
    <location>
        <begin position="242"/>
        <end position="267"/>
    </location>
</feature>
<dbReference type="InterPro" id="IPR003841">
    <property type="entry name" value="Na/Pi_transpt"/>
</dbReference>
<evidence type="ECO:0000256" key="1">
    <source>
        <dbReference type="ARBA" id="ARBA00004651"/>
    </source>
</evidence>
<dbReference type="Pfam" id="PF02690">
    <property type="entry name" value="Na_Pi_cotrans"/>
    <property type="match status" value="2"/>
</dbReference>
<evidence type="ECO:0000256" key="3">
    <source>
        <dbReference type="ARBA" id="ARBA00022692"/>
    </source>
</evidence>
<dbReference type="NCBIfam" id="TIGR00704">
    <property type="entry name" value="NaPi_cotrn_rel"/>
    <property type="match status" value="1"/>
</dbReference>
<dbReference type="AlphaFoldDB" id="A0A7V7UZ45"/>
<feature type="transmembrane region" description="Helical" evidence="6">
    <location>
        <begin position="171"/>
        <end position="197"/>
    </location>
</feature>
<evidence type="ECO:0000256" key="5">
    <source>
        <dbReference type="ARBA" id="ARBA00023136"/>
    </source>
</evidence>
<proteinExistence type="predicted"/>
<dbReference type="PANTHER" id="PTHR10010:SF46">
    <property type="entry name" value="SODIUM-DEPENDENT PHOSPHATE TRANSPORT PROTEIN 2B"/>
    <property type="match status" value="1"/>
</dbReference>
<dbReference type="GO" id="GO:0044341">
    <property type="term" value="P:sodium-dependent phosphate transport"/>
    <property type="evidence" value="ECO:0007669"/>
    <property type="project" value="InterPro"/>
</dbReference>
<dbReference type="GO" id="GO:0005436">
    <property type="term" value="F:sodium:phosphate symporter activity"/>
    <property type="evidence" value="ECO:0007669"/>
    <property type="project" value="InterPro"/>
</dbReference>
<dbReference type="OrthoDB" id="9763003at2"/>
<keyword evidence="5 6" id="KW-0472">Membrane</keyword>
<sequence>MLQLLLFILLIGLFIFGMTILRTGLFNLSGSSIHKVLTILTASPWKGMLTAIILTAVLQSSSTLMVMTIGLVSARMLTFPQSIGIILGTNIGTTFTTELITFNIESLLIPFALIGTASALFPQKAIKSAGFAFLGISAVFAAMRGFEVLAISLKENSYVNHVLLALDNHHFYSILAGIILTAIIQSSTAATGIVMGFMSAGLMELDTGIAIMLGSNIGTCADAYLASIGAGRAAKLTAFAHIWLNCVGVILFYPFISMLASAAVLLSSSLDTQLAHISVLFNVITSLLVLPFAQPFASFIEKLHGGKSPD</sequence>
<protein>
    <submittedName>
        <fullName evidence="7">Na/Pi cotransporter family protein</fullName>
    </submittedName>
</protein>
<evidence type="ECO:0000256" key="6">
    <source>
        <dbReference type="SAM" id="Phobius"/>
    </source>
</evidence>
<dbReference type="EMBL" id="WBOT01000002">
    <property type="protein sequence ID" value="KAB2333917.1"/>
    <property type="molecule type" value="Genomic_DNA"/>
</dbReference>
<keyword evidence="4 6" id="KW-1133">Transmembrane helix</keyword>
<keyword evidence="8" id="KW-1185">Reference proteome</keyword>
<dbReference type="Proteomes" id="UP000441354">
    <property type="component" value="Unassembled WGS sequence"/>
</dbReference>
<feature type="transmembrane region" description="Helical" evidence="6">
    <location>
        <begin position="279"/>
        <end position="300"/>
    </location>
</feature>
<accession>A0A7V7UZ45</accession>
<feature type="transmembrane region" description="Helical" evidence="6">
    <location>
        <begin position="6"/>
        <end position="28"/>
    </location>
</feature>
<evidence type="ECO:0000256" key="4">
    <source>
        <dbReference type="ARBA" id="ARBA00022989"/>
    </source>
</evidence>
<evidence type="ECO:0000313" key="8">
    <source>
        <dbReference type="Proteomes" id="UP000441354"/>
    </source>
</evidence>
<dbReference type="GO" id="GO:0005886">
    <property type="term" value="C:plasma membrane"/>
    <property type="evidence" value="ECO:0007669"/>
    <property type="project" value="UniProtKB-SubCell"/>
</dbReference>
<dbReference type="PANTHER" id="PTHR10010">
    <property type="entry name" value="SOLUTE CARRIER FAMILY 34 SODIUM PHOSPHATE , MEMBER 2-RELATED"/>
    <property type="match status" value="1"/>
</dbReference>
<feature type="transmembrane region" description="Helical" evidence="6">
    <location>
        <begin position="209"/>
        <end position="230"/>
    </location>
</feature>
<organism evidence="7 8">
    <name type="scientific">Bacillus mesophilum</name>
    <dbReference type="NCBI Taxonomy" id="1071718"/>
    <lineage>
        <taxon>Bacteria</taxon>
        <taxon>Bacillati</taxon>
        <taxon>Bacillota</taxon>
        <taxon>Bacilli</taxon>
        <taxon>Bacillales</taxon>
        <taxon>Bacillaceae</taxon>
        <taxon>Bacillus</taxon>
    </lineage>
</organism>
<comment type="subcellular location">
    <subcellularLocation>
        <location evidence="1">Cell membrane</location>
        <topology evidence="1">Multi-pass membrane protein</topology>
    </subcellularLocation>
</comment>
<keyword evidence="3 6" id="KW-0812">Transmembrane</keyword>
<comment type="caution">
    <text evidence="7">The sequence shown here is derived from an EMBL/GenBank/DDBJ whole genome shotgun (WGS) entry which is preliminary data.</text>
</comment>